<dbReference type="Proteomes" id="UP000499080">
    <property type="component" value="Unassembled WGS sequence"/>
</dbReference>
<sequence length="91" mass="9783">MRALAKSAKKLSFHFGAPSPVFRTGARLKPLDPGRVSKFQEHQTIKFGRSFTGQTEQTAAAGNPILGDRMTIGAVRSTVPPPHPAFKTSPP</sequence>
<proteinExistence type="predicted"/>
<dbReference type="EMBL" id="BGPR01028136">
    <property type="protein sequence ID" value="GBN99096.1"/>
    <property type="molecule type" value="Genomic_DNA"/>
</dbReference>
<accession>A0A4Y2TI08</accession>
<dbReference type="AlphaFoldDB" id="A0A4Y2TI08"/>
<reference evidence="1 2" key="1">
    <citation type="journal article" date="2019" name="Sci. Rep.">
        <title>Orb-weaving spider Araneus ventricosus genome elucidates the spidroin gene catalogue.</title>
        <authorList>
            <person name="Kono N."/>
            <person name="Nakamura H."/>
            <person name="Ohtoshi R."/>
            <person name="Moran D.A.P."/>
            <person name="Shinohara A."/>
            <person name="Yoshida Y."/>
            <person name="Fujiwara M."/>
            <person name="Mori M."/>
            <person name="Tomita M."/>
            <person name="Arakawa K."/>
        </authorList>
    </citation>
    <scope>NUCLEOTIDE SEQUENCE [LARGE SCALE GENOMIC DNA]</scope>
</reference>
<gene>
    <name evidence="1" type="ORF">AVEN_150208_1</name>
</gene>
<evidence type="ECO:0000313" key="2">
    <source>
        <dbReference type="Proteomes" id="UP000499080"/>
    </source>
</evidence>
<organism evidence="1 2">
    <name type="scientific">Araneus ventricosus</name>
    <name type="common">Orbweaver spider</name>
    <name type="synonym">Epeira ventricosa</name>
    <dbReference type="NCBI Taxonomy" id="182803"/>
    <lineage>
        <taxon>Eukaryota</taxon>
        <taxon>Metazoa</taxon>
        <taxon>Ecdysozoa</taxon>
        <taxon>Arthropoda</taxon>
        <taxon>Chelicerata</taxon>
        <taxon>Arachnida</taxon>
        <taxon>Araneae</taxon>
        <taxon>Araneomorphae</taxon>
        <taxon>Entelegynae</taxon>
        <taxon>Araneoidea</taxon>
        <taxon>Araneidae</taxon>
        <taxon>Araneus</taxon>
    </lineage>
</organism>
<evidence type="ECO:0000313" key="1">
    <source>
        <dbReference type="EMBL" id="GBN99096.1"/>
    </source>
</evidence>
<comment type="caution">
    <text evidence="1">The sequence shown here is derived from an EMBL/GenBank/DDBJ whole genome shotgun (WGS) entry which is preliminary data.</text>
</comment>
<keyword evidence="2" id="KW-1185">Reference proteome</keyword>
<protein>
    <submittedName>
        <fullName evidence="1">Uncharacterized protein</fullName>
    </submittedName>
</protein>
<name>A0A4Y2TI08_ARAVE</name>